<keyword evidence="2" id="KW-1185">Reference proteome</keyword>
<dbReference type="GO" id="GO:0009298">
    <property type="term" value="P:GDP-mannose biosynthetic process"/>
    <property type="evidence" value="ECO:0007669"/>
    <property type="project" value="InterPro"/>
</dbReference>
<sequence>TSSNTSFSNKKSKYSISAEEIISFLSKKSCQKRMTDLLIKLRTKVSIEYIGERLLEKQKEQLEEAFDLFDYKFPENKKLIYKHFTKLEIAVKKKELNFWNTINNIALERI</sequence>
<name>A0A1B0B8C0_9MUSC</name>
<dbReference type="EMBL" id="JXJN01009888">
    <property type="status" value="NOT_ANNOTATED_CDS"/>
    <property type="molecule type" value="Genomic_DNA"/>
</dbReference>
<dbReference type="InterPro" id="IPR005002">
    <property type="entry name" value="PMM"/>
</dbReference>
<accession>A0A1B0B8C0</accession>
<protein>
    <submittedName>
        <fullName evidence="1">Uncharacterized protein</fullName>
    </submittedName>
</protein>
<dbReference type="GO" id="GO:0004615">
    <property type="term" value="F:phosphomannomutase activity"/>
    <property type="evidence" value="ECO:0007669"/>
    <property type="project" value="InterPro"/>
</dbReference>
<reference evidence="2" key="1">
    <citation type="submission" date="2015-01" db="EMBL/GenBank/DDBJ databases">
        <authorList>
            <person name="Aksoy S."/>
            <person name="Warren W."/>
            <person name="Wilson R.K."/>
        </authorList>
    </citation>
    <scope>NUCLEOTIDE SEQUENCE [LARGE SCALE GENOMIC DNA]</scope>
    <source>
        <strain evidence="2">IAEA</strain>
    </source>
</reference>
<proteinExistence type="predicted"/>
<dbReference type="Proteomes" id="UP000092460">
    <property type="component" value="Unassembled WGS sequence"/>
</dbReference>
<organism evidence="1 2">
    <name type="scientific">Glossina palpalis gambiensis</name>
    <dbReference type="NCBI Taxonomy" id="67801"/>
    <lineage>
        <taxon>Eukaryota</taxon>
        <taxon>Metazoa</taxon>
        <taxon>Ecdysozoa</taxon>
        <taxon>Arthropoda</taxon>
        <taxon>Hexapoda</taxon>
        <taxon>Insecta</taxon>
        <taxon>Pterygota</taxon>
        <taxon>Neoptera</taxon>
        <taxon>Endopterygota</taxon>
        <taxon>Diptera</taxon>
        <taxon>Brachycera</taxon>
        <taxon>Muscomorpha</taxon>
        <taxon>Hippoboscoidea</taxon>
        <taxon>Glossinidae</taxon>
        <taxon>Glossina</taxon>
    </lineage>
</organism>
<dbReference type="VEuPathDB" id="VectorBase:GPPI022142"/>
<dbReference type="Pfam" id="PF03332">
    <property type="entry name" value="PMM"/>
    <property type="match status" value="1"/>
</dbReference>
<dbReference type="EnsemblMetazoa" id="GPPI022142-RA">
    <property type="protein sequence ID" value="GPPI022142-PA"/>
    <property type="gene ID" value="GPPI022142"/>
</dbReference>
<dbReference type="AlphaFoldDB" id="A0A1B0B8C0"/>
<reference evidence="1" key="2">
    <citation type="submission" date="2020-05" db="UniProtKB">
        <authorList>
            <consortium name="EnsemblMetazoa"/>
        </authorList>
    </citation>
    <scope>IDENTIFICATION</scope>
    <source>
        <strain evidence="1">IAEA</strain>
    </source>
</reference>
<dbReference type="Gene3D" id="3.40.50.1000">
    <property type="entry name" value="HAD superfamily/HAD-like"/>
    <property type="match status" value="1"/>
</dbReference>
<dbReference type="InterPro" id="IPR023214">
    <property type="entry name" value="HAD_sf"/>
</dbReference>
<evidence type="ECO:0000313" key="2">
    <source>
        <dbReference type="Proteomes" id="UP000092460"/>
    </source>
</evidence>
<evidence type="ECO:0000313" key="1">
    <source>
        <dbReference type="EnsemblMetazoa" id="GPPI022142-PA"/>
    </source>
</evidence>